<sequence length="69" mass="7926">MVNQQKFSGPIIRASIYGKNQGAGPWEYSITWEGEVNIMWTGEFPTWQEALDALRECLEAEAIRHEQGR</sequence>
<proteinExistence type="predicted"/>
<comment type="caution">
    <text evidence="1">The sequence shown here is derived from an EMBL/GenBank/DDBJ whole genome shotgun (WGS) entry which is preliminary data.</text>
</comment>
<organism evidence="1">
    <name type="scientific">marine sediment metagenome</name>
    <dbReference type="NCBI Taxonomy" id="412755"/>
    <lineage>
        <taxon>unclassified sequences</taxon>
        <taxon>metagenomes</taxon>
        <taxon>ecological metagenomes</taxon>
    </lineage>
</organism>
<name>A0A0F9A626_9ZZZZ</name>
<protein>
    <recommendedName>
        <fullName evidence="2">AP2/ERF domain-containing protein</fullName>
    </recommendedName>
</protein>
<evidence type="ECO:0008006" key="2">
    <source>
        <dbReference type="Google" id="ProtNLM"/>
    </source>
</evidence>
<reference evidence="1" key="1">
    <citation type="journal article" date="2015" name="Nature">
        <title>Complex archaea that bridge the gap between prokaryotes and eukaryotes.</title>
        <authorList>
            <person name="Spang A."/>
            <person name="Saw J.H."/>
            <person name="Jorgensen S.L."/>
            <person name="Zaremba-Niedzwiedzka K."/>
            <person name="Martijn J."/>
            <person name="Lind A.E."/>
            <person name="van Eijk R."/>
            <person name="Schleper C."/>
            <person name="Guy L."/>
            <person name="Ettema T.J."/>
        </authorList>
    </citation>
    <scope>NUCLEOTIDE SEQUENCE</scope>
</reference>
<dbReference type="EMBL" id="LAZR01047686">
    <property type="protein sequence ID" value="KKK93645.1"/>
    <property type="molecule type" value="Genomic_DNA"/>
</dbReference>
<accession>A0A0F9A626</accession>
<gene>
    <name evidence="1" type="ORF">LCGC14_2690780</name>
</gene>
<evidence type="ECO:0000313" key="1">
    <source>
        <dbReference type="EMBL" id="KKK93645.1"/>
    </source>
</evidence>
<dbReference type="AlphaFoldDB" id="A0A0F9A626"/>